<accession>A0ACC2SCE2</accession>
<reference evidence="1" key="1">
    <citation type="submission" date="2022-04" db="EMBL/GenBank/DDBJ databases">
        <title>Genome of the entomopathogenic fungus Entomophthora muscae.</title>
        <authorList>
            <person name="Elya C."/>
            <person name="Lovett B.R."/>
            <person name="Lee E."/>
            <person name="Macias A.M."/>
            <person name="Hajek A.E."/>
            <person name="De Bivort B.L."/>
            <person name="Kasson M.T."/>
            <person name="De Fine Licht H.H."/>
            <person name="Stajich J.E."/>
        </authorList>
    </citation>
    <scope>NUCLEOTIDE SEQUENCE</scope>
    <source>
        <strain evidence="1">Berkeley</strain>
    </source>
</reference>
<sequence>MLRPQSMPTGERNVLRSNDSASLWNCTISPGWTQEEVNILRLALMKFGIGNWSKIVDSQCLIGKTVAQLNLQTQRMLGQQSTAEFASLHVDPLVIGKINSQKQGPHLKRKNNLIVNTGGKLSKEEKNKKIQENKKLYGLSPEIVQNIVLPTAKPASDSIIDMETELELLRSELLNVRGKIKNLVDKKNSEKEPKQPPASIFPGAT</sequence>
<evidence type="ECO:0000313" key="2">
    <source>
        <dbReference type="Proteomes" id="UP001165960"/>
    </source>
</evidence>
<organism evidence="1 2">
    <name type="scientific">Entomophthora muscae</name>
    <dbReference type="NCBI Taxonomy" id="34485"/>
    <lineage>
        <taxon>Eukaryota</taxon>
        <taxon>Fungi</taxon>
        <taxon>Fungi incertae sedis</taxon>
        <taxon>Zoopagomycota</taxon>
        <taxon>Entomophthoromycotina</taxon>
        <taxon>Entomophthoromycetes</taxon>
        <taxon>Entomophthorales</taxon>
        <taxon>Entomophthoraceae</taxon>
        <taxon>Entomophthora</taxon>
    </lineage>
</organism>
<keyword evidence="2" id="KW-1185">Reference proteome</keyword>
<proteinExistence type="predicted"/>
<dbReference type="Proteomes" id="UP001165960">
    <property type="component" value="Unassembled WGS sequence"/>
</dbReference>
<gene>
    <name evidence="1" type="ORF">DSO57_1036372</name>
</gene>
<dbReference type="EMBL" id="QTSX02005318">
    <property type="protein sequence ID" value="KAJ9059936.1"/>
    <property type="molecule type" value="Genomic_DNA"/>
</dbReference>
<name>A0ACC2SCE2_9FUNG</name>
<evidence type="ECO:0000313" key="1">
    <source>
        <dbReference type="EMBL" id="KAJ9059936.1"/>
    </source>
</evidence>
<comment type="caution">
    <text evidence="1">The sequence shown here is derived from an EMBL/GenBank/DDBJ whole genome shotgun (WGS) entry which is preliminary data.</text>
</comment>
<protein>
    <submittedName>
        <fullName evidence="1">Uncharacterized protein</fullName>
    </submittedName>
</protein>